<evidence type="ECO:0000256" key="7">
    <source>
        <dbReference type="ARBA" id="ARBA00023027"/>
    </source>
</evidence>
<evidence type="ECO:0000313" key="11">
    <source>
        <dbReference type="EMBL" id="AJQ96447.1"/>
    </source>
</evidence>
<dbReference type="AlphaFoldDB" id="A0A0C5VP63"/>
<evidence type="ECO:0000313" key="12">
    <source>
        <dbReference type="Proteomes" id="UP000032266"/>
    </source>
</evidence>
<dbReference type="GO" id="GO:0070403">
    <property type="term" value="F:NAD+ binding"/>
    <property type="evidence" value="ECO:0007669"/>
    <property type="project" value="InterPro"/>
</dbReference>
<dbReference type="SUPFAM" id="SSF51735">
    <property type="entry name" value="NAD(P)-binding Rossmann-fold domains"/>
    <property type="match status" value="1"/>
</dbReference>
<evidence type="ECO:0000256" key="8">
    <source>
        <dbReference type="ARBA" id="ARBA00023141"/>
    </source>
</evidence>
<evidence type="ECO:0000256" key="3">
    <source>
        <dbReference type="ARBA" id="ARBA00012068"/>
    </source>
</evidence>
<dbReference type="OrthoDB" id="9809920at2"/>
<evidence type="ECO:0000256" key="5">
    <source>
        <dbReference type="ARBA" id="ARBA00022605"/>
    </source>
</evidence>
<dbReference type="FunFam" id="1.10.3660.10:FF:000003">
    <property type="entry name" value="Prephenate dehydrogenase"/>
    <property type="match status" value="1"/>
</dbReference>
<keyword evidence="5" id="KW-0028">Amino-acid biosynthesis</keyword>
<dbReference type="GO" id="GO:0004665">
    <property type="term" value="F:prephenate dehydrogenase (NADP+) activity"/>
    <property type="evidence" value="ECO:0007669"/>
    <property type="project" value="InterPro"/>
</dbReference>
<dbReference type="GO" id="GO:0008977">
    <property type="term" value="F:prephenate dehydrogenase (NAD+) activity"/>
    <property type="evidence" value="ECO:0007669"/>
    <property type="project" value="UniProtKB-EC"/>
</dbReference>
<dbReference type="GO" id="GO:0016740">
    <property type="term" value="F:transferase activity"/>
    <property type="evidence" value="ECO:0007669"/>
    <property type="project" value="UniProtKB-KW"/>
</dbReference>
<keyword evidence="4" id="KW-0827">Tyrosine biosynthesis</keyword>
<dbReference type="Pfam" id="PF20463">
    <property type="entry name" value="PDH_C"/>
    <property type="match status" value="1"/>
</dbReference>
<dbReference type="InterPro" id="IPR050812">
    <property type="entry name" value="Preph/Arog_dehydrog"/>
</dbReference>
<feature type="domain" description="Prephenate/arogenate dehydrogenase" evidence="10">
    <location>
        <begin position="8"/>
        <end position="297"/>
    </location>
</feature>
<dbReference type="FunFam" id="3.40.50.720:FF:000208">
    <property type="entry name" value="Prephenate dehydrogenase"/>
    <property type="match status" value="1"/>
</dbReference>
<dbReference type="EC" id="1.3.1.12" evidence="3"/>
<dbReference type="PROSITE" id="PS51176">
    <property type="entry name" value="PDH_ADH"/>
    <property type="match status" value="1"/>
</dbReference>
<dbReference type="InterPro" id="IPR036291">
    <property type="entry name" value="NAD(P)-bd_dom_sf"/>
</dbReference>
<dbReference type="InterPro" id="IPR046826">
    <property type="entry name" value="PDH_N"/>
</dbReference>
<dbReference type="GO" id="GO:0006571">
    <property type="term" value="P:tyrosine biosynthetic process"/>
    <property type="evidence" value="ECO:0007669"/>
    <property type="project" value="UniProtKB-KW"/>
</dbReference>
<evidence type="ECO:0000256" key="2">
    <source>
        <dbReference type="ARBA" id="ARBA00007964"/>
    </source>
</evidence>
<dbReference type="HOGENOM" id="CLU_055968_0_1_6"/>
<dbReference type="PANTHER" id="PTHR21363">
    <property type="entry name" value="PREPHENATE DEHYDROGENASE"/>
    <property type="match status" value="1"/>
</dbReference>
<accession>A0A0C5VP63</accession>
<dbReference type="PANTHER" id="PTHR21363:SF0">
    <property type="entry name" value="PREPHENATE DEHYDROGENASE [NADP(+)]"/>
    <property type="match status" value="1"/>
</dbReference>
<dbReference type="RefSeq" id="WP_044618451.1">
    <property type="nucleotide sequence ID" value="NZ_CP007142.1"/>
</dbReference>
<evidence type="ECO:0000256" key="6">
    <source>
        <dbReference type="ARBA" id="ARBA00023002"/>
    </source>
</evidence>
<dbReference type="SUPFAM" id="SSF48179">
    <property type="entry name" value="6-phosphogluconate dehydrogenase C-terminal domain-like"/>
    <property type="match status" value="1"/>
</dbReference>
<keyword evidence="12" id="KW-1185">Reference proteome</keyword>
<organism evidence="11 12">
    <name type="scientific">Gynuella sunshinyii YC6258</name>
    <dbReference type="NCBI Taxonomy" id="1445510"/>
    <lineage>
        <taxon>Bacteria</taxon>
        <taxon>Pseudomonadati</taxon>
        <taxon>Pseudomonadota</taxon>
        <taxon>Gammaproteobacteria</taxon>
        <taxon>Oceanospirillales</taxon>
        <taxon>Saccharospirillaceae</taxon>
        <taxon>Gynuella</taxon>
    </lineage>
</organism>
<dbReference type="Gene3D" id="1.10.3660.10">
    <property type="entry name" value="6-phosphogluconate dehydrogenase C-terminal like domain"/>
    <property type="match status" value="1"/>
</dbReference>
<dbReference type="EMBL" id="CP007142">
    <property type="protein sequence ID" value="AJQ96447.1"/>
    <property type="molecule type" value="Genomic_DNA"/>
</dbReference>
<sequence length="307" mass="33872">MTVNLTDKNLLVIGLGLIGGSLAKACRQNKIFASISGFSRKAETMSDALSLGLVDEVSDDLQALVSKADVIFLAVPILSTPIVMAQIQPYLRNDTIVTDGGSVKGTVVKAGLELLTDAQLKMFVPGHPIAGSERSGVTAADEHLYIDHRIILTPIAETEPEAVQVVSQMWKSVGAEVDIMAWDYHDEVLAATSHLPHMLAFNLVDTLSKQSENREIFNYAAGGFRDFTRIAASDPTMWHDIFIANHRAILKVLDSYLDELHKLRNAVAVSDGEYMKFVFQEAKEAREHFSEILENRARRLQRSATHE</sequence>
<evidence type="ECO:0000259" key="10">
    <source>
        <dbReference type="PROSITE" id="PS51176"/>
    </source>
</evidence>
<dbReference type="Pfam" id="PF02153">
    <property type="entry name" value="PDH_N"/>
    <property type="match status" value="1"/>
</dbReference>
<evidence type="ECO:0000256" key="9">
    <source>
        <dbReference type="ARBA" id="ARBA00049260"/>
    </source>
</evidence>
<evidence type="ECO:0000256" key="4">
    <source>
        <dbReference type="ARBA" id="ARBA00022498"/>
    </source>
</evidence>
<keyword evidence="7" id="KW-0520">NAD</keyword>
<dbReference type="InterPro" id="IPR008927">
    <property type="entry name" value="6-PGluconate_DH-like_C_sf"/>
</dbReference>
<dbReference type="InterPro" id="IPR003099">
    <property type="entry name" value="Prephen_DH"/>
</dbReference>
<keyword evidence="11" id="KW-0808">Transferase</keyword>
<dbReference type="STRING" id="1445510.YC6258_04415"/>
<reference evidence="11 12" key="1">
    <citation type="submission" date="2014-01" db="EMBL/GenBank/DDBJ databases">
        <title>Full genme sequencing of cellulolytic bacterium Gynuella sunshinyii YC6258T gen. nov., sp. nov.</title>
        <authorList>
            <person name="Khan H."/>
            <person name="Chung E.J."/>
            <person name="Chung Y.R."/>
        </authorList>
    </citation>
    <scope>NUCLEOTIDE SEQUENCE [LARGE SCALE GENOMIC DNA]</scope>
    <source>
        <strain evidence="11 12">YC6258</strain>
    </source>
</reference>
<dbReference type="KEGG" id="gsn:YC6258_04415"/>
<dbReference type="Proteomes" id="UP000032266">
    <property type="component" value="Chromosome"/>
</dbReference>
<comment type="pathway">
    <text evidence="1">Amino-acid biosynthesis; L-tyrosine biosynthesis; (4-hydroxyphenyl)pyruvate from prephenate (NAD(+) route): step 1/1.</text>
</comment>
<comment type="similarity">
    <text evidence="2">Belongs to the prephenate/arogenate dehydrogenase family.</text>
</comment>
<name>A0A0C5VP63_9GAMM</name>
<dbReference type="InterPro" id="IPR046825">
    <property type="entry name" value="PDH_C"/>
</dbReference>
<protein>
    <recommendedName>
        <fullName evidence="3">prephenate dehydrogenase</fullName>
        <ecNumber evidence="3">1.3.1.12</ecNumber>
    </recommendedName>
</protein>
<dbReference type="PATRIC" id="fig|1445510.3.peg.4379"/>
<gene>
    <name evidence="11" type="ORF">YC6258_04415</name>
</gene>
<dbReference type="Gene3D" id="3.40.50.720">
    <property type="entry name" value="NAD(P)-binding Rossmann-like Domain"/>
    <property type="match status" value="1"/>
</dbReference>
<keyword evidence="8" id="KW-0057">Aromatic amino acid biosynthesis</keyword>
<evidence type="ECO:0000256" key="1">
    <source>
        <dbReference type="ARBA" id="ARBA00005067"/>
    </source>
</evidence>
<comment type="catalytic activity">
    <reaction evidence="9">
        <text>prephenate + NAD(+) = 3-(4-hydroxyphenyl)pyruvate + CO2 + NADH</text>
        <dbReference type="Rhea" id="RHEA:13869"/>
        <dbReference type="ChEBI" id="CHEBI:16526"/>
        <dbReference type="ChEBI" id="CHEBI:29934"/>
        <dbReference type="ChEBI" id="CHEBI:36242"/>
        <dbReference type="ChEBI" id="CHEBI:57540"/>
        <dbReference type="ChEBI" id="CHEBI:57945"/>
        <dbReference type="EC" id="1.3.1.12"/>
    </reaction>
</comment>
<proteinExistence type="inferred from homology"/>
<keyword evidence="6 11" id="KW-0560">Oxidoreductase</keyword>